<dbReference type="InterPro" id="IPR050844">
    <property type="entry name" value="Coatomer_complex_subunit"/>
</dbReference>
<proteinExistence type="predicted"/>
<keyword evidence="1 3" id="KW-0853">WD repeat</keyword>
<dbReference type="Gene3D" id="2.130.10.10">
    <property type="entry name" value="YVTN repeat-like/Quinoprotein amine dehydrogenase"/>
    <property type="match status" value="1"/>
</dbReference>
<dbReference type="EMBL" id="JAATIQ010000279">
    <property type="protein sequence ID" value="KAF4364861.1"/>
    <property type="molecule type" value="Genomic_DNA"/>
</dbReference>
<sequence>MAASDPSSPNSVLLFNLFSPFFVSLSCSSALERKKNIEELIFYLTTWNIGSPTPKFTLNGHLKGVNCIAYFNSSDKTYLLSGSDEFTAKIWDCEIRTCVQTLKGHLHNVSALCVLPELSIVITASEDGTSRLSLVLTKDFALSR</sequence>
<evidence type="ECO:0000256" key="3">
    <source>
        <dbReference type="PROSITE-ProRule" id="PRU00221"/>
    </source>
</evidence>
<feature type="repeat" description="WD" evidence="3">
    <location>
        <begin position="58"/>
        <end position="101"/>
    </location>
</feature>
<accession>A0A7J6F2E4</accession>
<keyword evidence="5" id="KW-1185">Reference proteome</keyword>
<dbReference type="PROSITE" id="PS50082">
    <property type="entry name" value="WD_REPEATS_2"/>
    <property type="match status" value="1"/>
</dbReference>
<dbReference type="GO" id="GO:0030126">
    <property type="term" value="C:COPI vesicle coat"/>
    <property type="evidence" value="ECO:0007669"/>
    <property type="project" value="TreeGrafter"/>
</dbReference>
<dbReference type="InterPro" id="IPR036322">
    <property type="entry name" value="WD40_repeat_dom_sf"/>
</dbReference>
<dbReference type="InterPro" id="IPR001680">
    <property type="entry name" value="WD40_rpt"/>
</dbReference>
<dbReference type="GO" id="GO:0006886">
    <property type="term" value="P:intracellular protein transport"/>
    <property type="evidence" value="ECO:0007669"/>
    <property type="project" value="TreeGrafter"/>
</dbReference>
<evidence type="ECO:0000256" key="1">
    <source>
        <dbReference type="ARBA" id="ARBA00022574"/>
    </source>
</evidence>
<organism evidence="4 5">
    <name type="scientific">Cannabis sativa</name>
    <name type="common">Hemp</name>
    <name type="synonym">Marijuana</name>
    <dbReference type="NCBI Taxonomy" id="3483"/>
    <lineage>
        <taxon>Eukaryota</taxon>
        <taxon>Viridiplantae</taxon>
        <taxon>Streptophyta</taxon>
        <taxon>Embryophyta</taxon>
        <taxon>Tracheophyta</taxon>
        <taxon>Spermatophyta</taxon>
        <taxon>Magnoliopsida</taxon>
        <taxon>eudicotyledons</taxon>
        <taxon>Gunneridae</taxon>
        <taxon>Pentapetalae</taxon>
        <taxon>rosids</taxon>
        <taxon>fabids</taxon>
        <taxon>Rosales</taxon>
        <taxon>Cannabaceae</taxon>
        <taxon>Cannabis</taxon>
    </lineage>
</organism>
<dbReference type="GO" id="GO:0006891">
    <property type="term" value="P:intra-Golgi vesicle-mediated transport"/>
    <property type="evidence" value="ECO:0007669"/>
    <property type="project" value="TreeGrafter"/>
</dbReference>
<dbReference type="InterPro" id="IPR015943">
    <property type="entry name" value="WD40/YVTN_repeat-like_dom_sf"/>
</dbReference>
<reference evidence="4 5" key="1">
    <citation type="journal article" date="2020" name="bioRxiv">
        <title>Sequence and annotation of 42 cannabis genomes reveals extensive copy number variation in cannabinoid synthesis and pathogen resistance genes.</title>
        <authorList>
            <person name="Mckernan K.J."/>
            <person name="Helbert Y."/>
            <person name="Kane L.T."/>
            <person name="Ebling H."/>
            <person name="Zhang L."/>
            <person name="Liu B."/>
            <person name="Eaton Z."/>
            <person name="Mclaughlin S."/>
            <person name="Kingan S."/>
            <person name="Baybayan P."/>
            <person name="Concepcion G."/>
            <person name="Jordan M."/>
            <person name="Riva A."/>
            <person name="Barbazuk W."/>
            <person name="Harkins T."/>
        </authorList>
    </citation>
    <scope>NUCLEOTIDE SEQUENCE [LARGE SCALE GENOMIC DNA]</scope>
    <source>
        <strain evidence="5">cv. Jamaican Lion 4</strain>
        <tissue evidence="4">Leaf</tissue>
    </source>
</reference>
<keyword evidence="2" id="KW-0677">Repeat</keyword>
<protein>
    <submittedName>
        <fullName evidence="4">Uncharacterized protein</fullName>
    </submittedName>
</protein>
<dbReference type="SUPFAM" id="SSF50978">
    <property type="entry name" value="WD40 repeat-like"/>
    <property type="match status" value="1"/>
</dbReference>
<evidence type="ECO:0000313" key="4">
    <source>
        <dbReference type="EMBL" id="KAF4364861.1"/>
    </source>
</evidence>
<dbReference type="AlphaFoldDB" id="A0A7J6F2E4"/>
<dbReference type="Proteomes" id="UP000583929">
    <property type="component" value="Unassembled WGS sequence"/>
</dbReference>
<dbReference type="PANTHER" id="PTHR19876:SF75">
    <property type="entry name" value="COATOMER SUBUNIT BETA'-3"/>
    <property type="match status" value="1"/>
</dbReference>
<evidence type="ECO:0000256" key="2">
    <source>
        <dbReference type="ARBA" id="ARBA00022737"/>
    </source>
</evidence>
<comment type="caution">
    <text evidence="4">The sequence shown here is derived from an EMBL/GenBank/DDBJ whole genome shotgun (WGS) entry which is preliminary data.</text>
</comment>
<dbReference type="SMART" id="SM00320">
    <property type="entry name" value="WD40"/>
    <property type="match status" value="2"/>
</dbReference>
<dbReference type="PANTHER" id="PTHR19876">
    <property type="entry name" value="COATOMER"/>
    <property type="match status" value="1"/>
</dbReference>
<gene>
    <name evidence="4" type="ORF">G4B88_025580</name>
</gene>
<dbReference type="GO" id="GO:0006888">
    <property type="term" value="P:endoplasmic reticulum to Golgi vesicle-mediated transport"/>
    <property type="evidence" value="ECO:0007669"/>
    <property type="project" value="TreeGrafter"/>
</dbReference>
<dbReference type="GO" id="GO:0006890">
    <property type="term" value="P:retrograde vesicle-mediated transport, Golgi to endoplasmic reticulum"/>
    <property type="evidence" value="ECO:0007669"/>
    <property type="project" value="TreeGrafter"/>
</dbReference>
<name>A0A7J6F2E4_CANSA</name>
<dbReference type="Pfam" id="PF00400">
    <property type="entry name" value="WD40"/>
    <property type="match status" value="2"/>
</dbReference>
<evidence type="ECO:0000313" key="5">
    <source>
        <dbReference type="Proteomes" id="UP000583929"/>
    </source>
</evidence>